<dbReference type="GO" id="GO:0005737">
    <property type="term" value="C:cytoplasm"/>
    <property type="evidence" value="ECO:0007669"/>
    <property type="project" value="UniProtKB-SubCell"/>
</dbReference>
<keyword evidence="10" id="KW-0067">ATP-binding</keyword>
<dbReference type="PANTHER" id="PTHR11586:SF37">
    <property type="entry name" value="TRNA-BINDING DOMAIN-CONTAINING PROTEIN"/>
    <property type="match status" value="1"/>
</dbReference>
<comment type="caution">
    <text evidence="18">The sequence shown here is derived from an EMBL/GenBank/DDBJ whole genome shotgun (WGS) entry which is preliminary data.</text>
</comment>
<comment type="subunit">
    <text evidence="3">Homodimer.</text>
</comment>
<evidence type="ECO:0000313" key="18">
    <source>
        <dbReference type="EMBL" id="HHR96883.1"/>
    </source>
</evidence>
<dbReference type="EMBL" id="DRZI01000189">
    <property type="protein sequence ID" value="HHP81888.1"/>
    <property type="molecule type" value="Genomic_DNA"/>
</dbReference>
<evidence type="ECO:0000256" key="8">
    <source>
        <dbReference type="ARBA" id="ARBA00022598"/>
    </source>
</evidence>
<dbReference type="GO" id="GO:0004825">
    <property type="term" value="F:methionine-tRNA ligase activity"/>
    <property type="evidence" value="ECO:0007669"/>
    <property type="project" value="UniProtKB-EC"/>
</dbReference>
<keyword evidence="9" id="KW-0547">Nucleotide-binding</keyword>
<keyword evidence="12" id="KW-0648">Protein biosynthesis</keyword>
<evidence type="ECO:0000256" key="13">
    <source>
        <dbReference type="ARBA" id="ARBA00023146"/>
    </source>
</evidence>
<protein>
    <recommendedName>
        <fullName evidence="5">Methionine--tRNA ligase</fullName>
        <ecNumber evidence="4">6.1.1.10</ecNumber>
    </recommendedName>
    <alternativeName>
        <fullName evidence="14">Methionyl-tRNA synthetase</fullName>
    </alternativeName>
</protein>
<keyword evidence="13" id="KW-0030">Aminoacyl-tRNA synthetase</keyword>
<dbReference type="SUPFAM" id="SSF50249">
    <property type="entry name" value="Nucleic acid-binding proteins"/>
    <property type="match status" value="1"/>
</dbReference>
<dbReference type="Pfam" id="PF01588">
    <property type="entry name" value="tRNA_bind"/>
    <property type="match status" value="1"/>
</dbReference>
<evidence type="ECO:0000256" key="6">
    <source>
        <dbReference type="ARBA" id="ARBA00022490"/>
    </source>
</evidence>
<dbReference type="NCBIfam" id="TIGR00399">
    <property type="entry name" value="metG_C_term"/>
    <property type="match status" value="1"/>
</dbReference>
<dbReference type="InterPro" id="IPR012340">
    <property type="entry name" value="NA-bd_OB-fold"/>
</dbReference>
<dbReference type="GO" id="GO:0005524">
    <property type="term" value="F:ATP binding"/>
    <property type="evidence" value="ECO:0007669"/>
    <property type="project" value="UniProtKB-KW"/>
</dbReference>
<dbReference type="Gene3D" id="2.40.50.140">
    <property type="entry name" value="Nucleic acid-binding proteins"/>
    <property type="match status" value="1"/>
</dbReference>
<dbReference type="FunFam" id="2.40.50.140:FF:000042">
    <property type="entry name" value="Methionine--tRNA ligase"/>
    <property type="match status" value="1"/>
</dbReference>
<gene>
    <name evidence="18" type="primary">metG</name>
    <name evidence="18" type="ORF">ENL47_08850</name>
    <name evidence="17" type="ORF">ENM84_04405</name>
</gene>
<keyword evidence="7" id="KW-0820">tRNA-binding</keyword>
<accession>A0A7C5UUA7</accession>
<evidence type="ECO:0000313" key="17">
    <source>
        <dbReference type="EMBL" id="HHP81888.1"/>
    </source>
</evidence>
<evidence type="ECO:0000256" key="1">
    <source>
        <dbReference type="ARBA" id="ARBA00003314"/>
    </source>
</evidence>
<evidence type="ECO:0000256" key="14">
    <source>
        <dbReference type="ARBA" id="ARBA00030904"/>
    </source>
</evidence>
<dbReference type="EC" id="6.1.1.10" evidence="4"/>
<keyword evidence="8 18" id="KW-0436">Ligase</keyword>
<proteinExistence type="predicted"/>
<keyword evidence="6" id="KW-0963">Cytoplasm</keyword>
<comment type="function">
    <text evidence="1">Is required not only for elongation of protein synthesis but also for the initiation of all mRNA translation through initiator tRNA(fMet) aminoacylation.</text>
</comment>
<comment type="subcellular location">
    <subcellularLocation>
        <location evidence="2">Cytoplasm</location>
    </subcellularLocation>
</comment>
<keyword evidence="11" id="KW-0694">RNA-binding</keyword>
<sequence>MCSSSQLIDINEFYKIDLRVGLVKEAERIPGSKKLLRLVVDLGTESRQIIAGLAEWYTPQDFLGKYVIVVVNLKPKKFMGYESQGMILATCDSEKPVVLTVAGEARPGSKIC</sequence>
<dbReference type="GO" id="GO:0000049">
    <property type="term" value="F:tRNA binding"/>
    <property type="evidence" value="ECO:0007669"/>
    <property type="project" value="UniProtKB-KW"/>
</dbReference>
<dbReference type="InterPro" id="IPR051270">
    <property type="entry name" value="Tyrosine-tRNA_ligase_regulator"/>
</dbReference>
<evidence type="ECO:0000256" key="12">
    <source>
        <dbReference type="ARBA" id="ARBA00022917"/>
    </source>
</evidence>
<comment type="catalytic activity">
    <reaction evidence="15">
        <text>tRNA(Met) + L-methionine + ATP = L-methionyl-tRNA(Met) + AMP + diphosphate</text>
        <dbReference type="Rhea" id="RHEA:13481"/>
        <dbReference type="Rhea" id="RHEA-COMP:9667"/>
        <dbReference type="Rhea" id="RHEA-COMP:9698"/>
        <dbReference type="ChEBI" id="CHEBI:30616"/>
        <dbReference type="ChEBI" id="CHEBI:33019"/>
        <dbReference type="ChEBI" id="CHEBI:57844"/>
        <dbReference type="ChEBI" id="CHEBI:78442"/>
        <dbReference type="ChEBI" id="CHEBI:78530"/>
        <dbReference type="ChEBI" id="CHEBI:456215"/>
        <dbReference type="EC" id="6.1.1.10"/>
    </reaction>
</comment>
<dbReference type="InterPro" id="IPR002547">
    <property type="entry name" value="tRNA-bd_dom"/>
</dbReference>
<dbReference type="CDD" id="cd02800">
    <property type="entry name" value="tRNA_bind_EcMetRS_like"/>
    <property type="match status" value="1"/>
</dbReference>
<evidence type="ECO:0000259" key="16">
    <source>
        <dbReference type="PROSITE" id="PS50886"/>
    </source>
</evidence>
<evidence type="ECO:0000256" key="7">
    <source>
        <dbReference type="ARBA" id="ARBA00022555"/>
    </source>
</evidence>
<feature type="domain" description="TRNA-binding" evidence="16">
    <location>
        <begin position="12"/>
        <end position="112"/>
    </location>
</feature>
<reference evidence="18" key="1">
    <citation type="journal article" date="2020" name="mSystems">
        <title>Genome- and Community-Level Interaction Insights into Carbon Utilization and Element Cycling Functions of Hydrothermarchaeota in Hydrothermal Sediment.</title>
        <authorList>
            <person name="Zhou Z."/>
            <person name="Liu Y."/>
            <person name="Xu W."/>
            <person name="Pan J."/>
            <person name="Luo Z.H."/>
            <person name="Li M."/>
        </authorList>
    </citation>
    <scope>NUCLEOTIDE SEQUENCE [LARGE SCALE GENOMIC DNA]</scope>
    <source>
        <strain evidence="18">SpSt-1</strain>
        <strain evidence="17">SpSt-1121</strain>
    </source>
</reference>
<dbReference type="PROSITE" id="PS50886">
    <property type="entry name" value="TRBD"/>
    <property type="match status" value="1"/>
</dbReference>
<evidence type="ECO:0000256" key="4">
    <source>
        <dbReference type="ARBA" id="ARBA00012838"/>
    </source>
</evidence>
<evidence type="ECO:0000256" key="15">
    <source>
        <dbReference type="ARBA" id="ARBA00047364"/>
    </source>
</evidence>
<dbReference type="InterPro" id="IPR004495">
    <property type="entry name" value="Met-tRNA-synth_bsu_C"/>
</dbReference>
<dbReference type="PANTHER" id="PTHR11586">
    <property type="entry name" value="TRNA-AMINOACYLATION COFACTOR ARC1 FAMILY MEMBER"/>
    <property type="match status" value="1"/>
</dbReference>
<organism evidence="18">
    <name type="scientific">Ignisphaera aggregans</name>
    <dbReference type="NCBI Taxonomy" id="334771"/>
    <lineage>
        <taxon>Archaea</taxon>
        <taxon>Thermoproteota</taxon>
        <taxon>Thermoprotei</taxon>
        <taxon>Desulfurococcales</taxon>
        <taxon>Desulfurococcaceae</taxon>
        <taxon>Ignisphaera</taxon>
    </lineage>
</organism>
<dbReference type="EMBL" id="DRUB01000176">
    <property type="protein sequence ID" value="HHR96883.1"/>
    <property type="molecule type" value="Genomic_DNA"/>
</dbReference>
<dbReference type="GO" id="GO:0006431">
    <property type="term" value="P:methionyl-tRNA aminoacylation"/>
    <property type="evidence" value="ECO:0007669"/>
    <property type="project" value="InterPro"/>
</dbReference>
<evidence type="ECO:0000256" key="2">
    <source>
        <dbReference type="ARBA" id="ARBA00004496"/>
    </source>
</evidence>
<dbReference type="AlphaFoldDB" id="A0A7C5UUA7"/>
<evidence type="ECO:0000256" key="9">
    <source>
        <dbReference type="ARBA" id="ARBA00022741"/>
    </source>
</evidence>
<evidence type="ECO:0000256" key="10">
    <source>
        <dbReference type="ARBA" id="ARBA00022840"/>
    </source>
</evidence>
<evidence type="ECO:0000256" key="11">
    <source>
        <dbReference type="ARBA" id="ARBA00022884"/>
    </source>
</evidence>
<evidence type="ECO:0000256" key="5">
    <source>
        <dbReference type="ARBA" id="ARBA00018753"/>
    </source>
</evidence>
<name>A0A7C5UUA7_9CREN</name>
<evidence type="ECO:0000256" key="3">
    <source>
        <dbReference type="ARBA" id="ARBA00011738"/>
    </source>
</evidence>